<organism evidence="5 6">
    <name type="scientific">Psychrobacter nivimaris</name>
    <dbReference type="NCBI Taxonomy" id="281738"/>
    <lineage>
        <taxon>Bacteria</taxon>
        <taxon>Pseudomonadati</taxon>
        <taxon>Pseudomonadota</taxon>
        <taxon>Gammaproteobacteria</taxon>
        <taxon>Moraxellales</taxon>
        <taxon>Moraxellaceae</taxon>
        <taxon>Psychrobacter</taxon>
    </lineage>
</organism>
<protein>
    <submittedName>
        <fullName evidence="5">Transcriptional regulator, HxlR family</fullName>
    </submittedName>
</protein>
<proteinExistence type="predicted"/>
<name>A0A6N7BYD2_9GAMM</name>
<dbReference type="EMBL" id="VZIZ01000026">
    <property type="protein sequence ID" value="KAF0568056.1"/>
    <property type="molecule type" value="Genomic_DNA"/>
</dbReference>
<dbReference type="PANTHER" id="PTHR33204">
    <property type="entry name" value="TRANSCRIPTIONAL REGULATOR, MARR FAMILY"/>
    <property type="match status" value="1"/>
</dbReference>
<dbReference type="InterPro" id="IPR036390">
    <property type="entry name" value="WH_DNA-bd_sf"/>
</dbReference>
<dbReference type="InterPro" id="IPR002577">
    <property type="entry name" value="HTH_HxlR"/>
</dbReference>
<gene>
    <name evidence="5" type="ORF">FQV37_1392</name>
</gene>
<sequence>MRWDELDQQSCSIARTLAVIGDRWTLMILRDCFLGVRRFDVFEQRLGITRHVLSNRLRKLVEYDILKKVAYQQRPLREEYRLTECGLDLHSVVLALVSWGDKHMADERGAPLLHRHKACGHIMHPVTVCSECAEAVTARDIEVEIGPKWIGNDEVSI</sequence>
<dbReference type="PANTHER" id="PTHR33204:SF36">
    <property type="entry name" value="TRANSCRIPTIONAL REGULATORY PROTEIN"/>
    <property type="match status" value="1"/>
</dbReference>
<dbReference type="GO" id="GO:0003677">
    <property type="term" value="F:DNA binding"/>
    <property type="evidence" value="ECO:0007669"/>
    <property type="project" value="UniProtKB-KW"/>
</dbReference>
<dbReference type="SUPFAM" id="SSF46785">
    <property type="entry name" value="Winged helix' DNA-binding domain"/>
    <property type="match status" value="1"/>
</dbReference>
<accession>A0A6N7BYD2</accession>
<keyword evidence="2" id="KW-0238">DNA-binding</keyword>
<dbReference type="InterPro" id="IPR036388">
    <property type="entry name" value="WH-like_DNA-bd_sf"/>
</dbReference>
<dbReference type="Proteomes" id="UP000471465">
    <property type="component" value="Unassembled WGS sequence"/>
</dbReference>
<evidence type="ECO:0000259" key="4">
    <source>
        <dbReference type="PROSITE" id="PS51118"/>
    </source>
</evidence>
<dbReference type="RefSeq" id="WP_160022891.1">
    <property type="nucleotide sequence ID" value="NZ_VZIZ01000026.1"/>
</dbReference>
<evidence type="ECO:0000256" key="3">
    <source>
        <dbReference type="ARBA" id="ARBA00023163"/>
    </source>
</evidence>
<dbReference type="Gene3D" id="1.10.10.10">
    <property type="entry name" value="Winged helix-like DNA-binding domain superfamily/Winged helix DNA-binding domain"/>
    <property type="match status" value="1"/>
</dbReference>
<comment type="caution">
    <text evidence="5">The sequence shown here is derived from an EMBL/GenBank/DDBJ whole genome shotgun (WGS) entry which is preliminary data.</text>
</comment>
<evidence type="ECO:0000313" key="6">
    <source>
        <dbReference type="Proteomes" id="UP000471465"/>
    </source>
</evidence>
<dbReference type="Pfam" id="PF01638">
    <property type="entry name" value="HxlR"/>
    <property type="match status" value="1"/>
</dbReference>
<keyword evidence="1" id="KW-0805">Transcription regulation</keyword>
<evidence type="ECO:0000313" key="5">
    <source>
        <dbReference type="EMBL" id="KAF0568056.1"/>
    </source>
</evidence>
<reference evidence="5 6" key="1">
    <citation type="submission" date="2019-09" db="EMBL/GenBank/DDBJ databases">
        <title>Draft genome sequence of Psychrobacter nivimaris LAMA 639, in search for biotechnological relevant genes.</title>
        <authorList>
            <person name="Lima A.O.S."/>
            <person name="Staloch B.E.K."/>
            <person name="Freitas R.C."/>
            <person name="Niero H."/>
            <person name="Silva M.A.C."/>
        </authorList>
    </citation>
    <scope>NUCLEOTIDE SEQUENCE [LARGE SCALE GENOMIC DNA]</scope>
    <source>
        <strain evidence="5 6">LAMA 639</strain>
    </source>
</reference>
<evidence type="ECO:0000256" key="2">
    <source>
        <dbReference type="ARBA" id="ARBA00023125"/>
    </source>
</evidence>
<evidence type="ECO:0000256" key="1">
    <source>
        <dbReference type="ARBA" id="ARBA00023015"/>
    </source>
</evidence>
<dbReference type="PROSITE" id="PS51118">
    <property type="entry name" value="HTH_HXLR"/>
    <property type="match status" value="1"/>
</dbReference>
<keyword evidence="3" id="KW-0804">Transcription</keyword>
<feature type="domain" description="HTH hxlR-type" evidence="4">
    <location>
        <begin position="11"/>
        <end position="108"/>
    </location>
</feature>
<keyword evidence="6" id="KW-1185">Reference proteome</keyword>
<dbReference type="AlphaFoldDB" id="A0A6N7BYD2"/>